<evidence type="ECO:0000256" key="1">
    <source>
        <dbReference type="ARBA" id="ARBA00022729"/>
    </source>
</evidence>
<dbReference type="KEGG" id="mauu:NCTC10437_04536"/>
<dbReference type="STRING" id="1791.GCA_001049355_02978"/>
<feature type="region of interest" description="Disordered" evidence="2">
    <location>
        <begin position="26"/>
        <end position="62"/>
    </location>
</feature>
<dbReference type="EMBL" id="LR134356">
    <property type="protein sequence ID" value="VEG57524.1"/>
    <property type="molecule type" value="Genomic_DNA"/>
</dbReference>
<gene>
    <name evidence="3" type="ORF">NCTC10437_04536</name>
</gene>
<reference evidence="3 4" key="1">
    <citation type="submission" date="2018-12" db="EMBL/GenBank/DDBJ databases">
        <authorList>
            <consortium name="Pathogen Informatics"/>
        </authorList>
    </citation>
    <scope>NUCLEOTIDE SEQUENCE [LARGE SCALE GENOMIC DNA]</scope>
    <source>
        <strain evidence="3 4">NCTC10437</strain>
    </source>
</reference>
<protein>
    <submittedName>
        <fullName evidence="3">LpqN</fullName>
    </submittedName>
</protein>
<evidence type="ECO:0000313" key="4">
    <source>
        <dbReference type="Proteomes" id="UP000279306"/>
    </source>
</evidence>
<accession>A0A448IYK5</accession>
<evidence type="ECO:0000313" key="3">
    <source>
        <dbReference type="EMBL" id="VEG57524.1"/>
    </source>
</evidence>
<keyword evidence="1" id="KW-0732">Signal</keyword>
<dbReference type="RefSeq" id="WP_048632845.1">
    <property type="nucleotide sequence ID" value="NZ_CVQQ01000008.1"/>
</dbReference>
<dbReference type="OrthoDB" id="3826775at2"/>
<dbReference type="InterPro" id="IPR019674">
    <property type="entry name" value="Lipoprotein_LpqN/LpqT-like"/>
</dbReference>
<name>A0A448IYK5_MYCAU</name>
<feature type="compositionally biased region" description="Low complexity" evidence="2">
    <location>
        <begin position="26"/>
        <end position="53"/>
    </location>
</feature>
<dbReference type="AlphaFoldDB" id="A0A448IYK5"/>
<sequence>MTIVPQAGLAAIAAVALGIGLSGCSSGSSGEGSDAAATSTTTSESVATSAAPTPTTPPPAAAAPGMTIEQYAAENGIVATPVLQGDPGAPTITLPLPQGWESAGPRGPEGAYDALIYTAPPPSPTPPTIVAVVTKLTGNVDPAKILELAPNETRNLPDYEGAEAGKPTNLSGFDATQIGGFYTKDGVKLLVAQKTVVIPAEDGLFVLKITAEGSEEQAYPLMDATASIDEQTTITP</sequence>
<dbReference type="Gene3D" id="3.40.1000.10">
    <property type="entry name" value="Mog1/PsbP, alpha/beta/alpha sandwich"/>
    <property type="match status" value="1"/>
</dbReference>
<dbReference type="Proteomes" id="UP000279306">
    <property type="component" value="Chromosome"/>
</dbReference>
<organism evidence="3 4">
    <name type="scientific">Mycolicibacterium aurum</name>
    <name type="common">Mycobacterium aurum</name>
    <dbReference type="NCBI Taxonomy" id="1791"/>
    <lineage>
        <taxon>Bacteria</taxon>
        <taxon>Bacillati</taxon>
        <taxon>Actinomycetota</taxon>
        <taxon>Actinomycetes</taxon>
        <taxon>Mycobacteriales</taxon>
        <taxon>Mycobacteriaceae</taxon>
        <taxon>Mycolicibacterium</taxon>
    </lineage>
</organism>
<dbReference type="Pfam" id="PF10738">
    <property type="entry name" value="Lpp-LpqN"/>
    <property type="match status" value="1"/>
</dbReference>
<evidence type="ECO:0000256" key="2">
    <source>
        <dbReference type="SAM" id="MobiDB-lite"/>
    </source>
</evidence>
<proteinExistence type="predicted"/>
<keyword evidence="4" id="KW-1185">Reference proteome</keyword>